<comment type="caution">
    <text evidence="1">The sequence shown here is derived from an EMBL/GenBank/DDBJ whole genome shotgun (WGS) entry which is preliminary data.</text>
</comment>
<dbReference type="GO" id="GO:0000470">
    <property type="term" value="P:maturation of LSU-rRNA"/>
    <property type="evidence" value="ECO:0007669"/>
    <property type="project" value="TreeGrafter"/>
</dbReference>
<dbReference type="GO" id="GO:0004519">
    <property type="term" value="F:endonuclease activity"/>
    <property type="evidence" value="ECO:0007669"/>
    <property type="project" value="InterPro"/>
</dbReference>
<gene>
    <name evidence="1" type="ORF">CONPUDRAFT_45662</name>
</gene>
<sequence>MRLPRRVSWSSDELELLCSWIYDDESNPVNRKLAIDRLSAWRTITPLPHALESTLSLLAVRAADEANSNPSTLSIRQSYASAVIRMVNGFVDPLQAGAFARSIASIATQLGLPLWLVELRHAATHEDIPSLELLREACRQTLGWLFHNFFMPEIHPSTAAASTIPQIRPVAPILKQYKSLRKAMLQDATLRSQMKGDMESTYRSFGRWYSEAMLVANAVINGSSLDYSANGDDEDRKERWVLDVLCDELLVKGRLPSTKEYVLSYISKTRHLNKATIALWSPLLLYVQSLHPKFFLSLSLRCLSYLSGYEDIADPQDTVQESEQYFQASDRSLARWILWLVATSENDKLEGHLDLRRELVAALLLTLAPAHKEGLQKMSL</sequence>
<evidence type="ECO:0000313" key="1">
    <source>
        <dbReference type="EMBL" id="EIW86369.1"/>
    </source>
</evidence>
<keyword evidence="2" id="KW-1185">Reference proteome</keyword>
<dbReference type="GO" id="GO:0030687">
    <property type="term" value="C:preribosome, large subunit precursor"/>
    <property type="evidence" value="ECO:0007669"/>
    <property type="project" value="TreeGrafter"/>
</dbReference>
<dbReference type="OMA" id="DLCLASW"/>
<dbReference type="Pfam" id="PF04031">
    <property type="entry name" value="Las1"/>
    <property type="match status" value="1"/>
</dbReference>
<evidence type="ECO:0000313" key="2">
    <source>
        <dbReference type="Proteomes" id="UP000053558"/>
    </source>
</evidence>
<dbReference type="GeneID" id="19207088"/>
<dbReference type="GO" id="GO:0000460">
    <property type="term" value="P:maturation of 5.8S rRNA"/>
    <property type="evidence" value="ECO:0007669"/>
    <property type="project" value="TreeGrafter"/>
</dbReference>
<dbReference type="EMBL" id="JH711573">
    <property type="protein sequence ID" value="EIW86369.1"/>
    <property type="molecule type" value="Genomic_DNA"/>
</dbReference>
<dbReference type="KEGG" id="cput:CONPUDRAFT_45662"/>
<name>A0A5M3N4M1_CONPW</name>
<accession>A0A5M3N4M1</accession>
<protein>
    <submittedName>
        <fullName evidence="1">Las1-domain-containing protein</fullName>
    </submittedName>
</protein>
<dbReference type="PANTHER" id="PTHR15002:SF0">
    <property type="entry name" value="RIBOSOMAL BIOGENESIS PROTEIN LAS1L"/>
    <property type="match status" value="1"/>
</dbReference>
<reference evidence="2" key="1">
    <citation type="journal article" date="2012" name="Science">
        <title>The Paleozoic origin of enzymatic lignin decomposition reconstructed from 31 fungal genomes.</title>
        <authorList>
            <person name="Floudas D."/>
            <person name="Binder M."/>
            <person name="Riley R."/>
            <person name="Barry K."/>
            <person name="Blanchette R.A."/>
            <person name="Henrissat B."/>
            <person name="Martinez A.T."/>
            <person name="Otillar R."/>
            <person name="Spatafora J.W."/>
            <person name="Yadav J.S."/>
            <person name="Aerts A."/>
            <person name="Benoit I."/>
            <person name="Boyd A."/>
            <person name="Carlson A."/>
            <person name="Copeland A."/>
            <person name="Coutinho P.M."/>
            <person name="de Vries R.P."/>
            <person name="Ferreira P."/>
            <person name="Findley K."/>
            <person name="Foster B."/>
            <person name="Gaskell J."/>
            <person name="Glotzer D."/>
            <person name="Gorecki P."/>
            <person name="Heitman J."/>
            <person name="Hesse C."/>
            <person name="Hori C."/>
            <person name="Igarashi K."/>
            <person name="Jurgens J.A."/>
            <person name="Kallen N."/>
            <person name="Kersten P."/>
            <person name="Kohler A."/>
            <person name="Kuees U."/>
            <person name="Kumar T.K.A."/>
            <person name="Kuo A."/>
            <person name="LaButti K."/>
            <person name="Larrondo L.F."/>
            <person name="Lindquist E."/>
            <person name="Ling A."/>
            <person name="Lombard V."/>
            <person name="Lucas S."/>
            <person name="Lundell T."/>
            <person name="Martin R."/>
            <person name="McLaughlin D.J."/>
            <person name="Morgenstern I."/>
            <person name="Morin E."/>
            <person name="Murat C."/>
            <person name="Nagy L.G."/>
            <person name="Nolan M."/>
            <person name="Ohm R.A."/>
            <person name="Patyshakuliyeva A."/>
            <person name="Rokas A."/>
            <person name="Ruiz-Duenas F.J."/>
            <person name="Sabat G."/>
            <person name="Salamov A."/>
            <person name="Samejima M."/>
            <person name="Schmutz J."/>
            <person name="Slot J.C."/>
            <person name="St John F."/>
            <person name="Stenlid J."/>
            <person name="Sun H."/>
            <person name="Sun S."/>
            <person name="Syed K."/>
            <person name="Tsang A."/>
            <person name="Wiebenga A."/>
            <person name="Young D."/>
            <person name="Pisabarro A."/>
            <person name="Eastwood D.C."/>
            <person name="Martin F."/>
            <person name="Cullen D."/>
            <person name="Grigoriev I.V."/>
            <person name="Hibbett D.S."/>
        </authorList>
    </citation>
    <scope>NUCLEOTIDE SEQUENCE [LARGE SCALE GENOMIC DNA]</scope>
    <source>
        <strain evidence="2">RWD-64-598 SS2</strain>
    </source>
</reference>
<dbReference type="OrthoDB" id="10263222at2759"/>
<dbReference type="InterPro" id="IPR007174">
    <property type="entry name" value="Las1"/>
</dbReference>
<proteinExistence type="predicted"/>
<dbReference type="RefSeq" id="XP_007762537.1">
    <property type="nucleotide sequence ID" value="XM_007764347.1"/>
</dbReference>
<dbReference type="GO" id="GO:0090730">
    <property type="term" value="C:Las1 complex"/>
    <property type="evidence" value="ECO:0007669"/>
    <property type="project" value="InterPro"/>
</dbReference>
<dbReference type="PANTHER" id="PTHR15002">
    <property type="entry name" value="RIBOSOMAL BIOGENESIS PROTEIN LAS1L"/>
    <property type="match status" value="1"/>
</dbReference>
<dbReference type="AlphaFoldDB" id="A0A5M3N4M1"/>
<organism evidence="1 2">
    <name type="scientific">Coniophora puteana (strain RWD-64-598)</name>
    <name type="common">Brown rot fungus</name>
    <dbReference type="NCBI Taxonomy" id="741705"/>
    <lineage>
        <taxon>Eukaryota</taxon>
        <taxon>Fungi</taxon>
        <taxon>Dikarya</taxon>
        <taxon>Basidiomycota</taxon>
        <taxon>Agaricomycotina</taxon>
        <taxon>Agaricomycetes</taxon>
        <taxon>Agaricomycetidae</taxon>
        <taxon>Boletales</taxon>
        <taxon>Coniophorineae</taxon>
        <taxon>Coniophoraceae</taxon>
        <taxon>Coniophora</taxon>
    </lineage>
</organism>
<dbReference type="Proteomes" id="UP000053558">
    <property type="component" value="Unassembled WGS sequence"/>
</dbReference>